<accession>A0A943UZJ3</accession>
<sequence length="150" mass="16896">MDNASVRAARDYRNLAIEYRPLHWLDVPMGCVSGMAKANLGHQMRYSVETLESELARTPMRHVLQLAFGEGADRDPAYWALHADGMLVADGSGEFARACFQESAEAFRDVCRDAVAAAEEEGLAPLDERDFRLLRICRDMLAVHERRCRP</sequence>
<evidence type="ECO:0000313" key="2">
    <source>
        <dbReference type="Proteomes" id="UP000727506"/>
    </source>
</evidence>
<dbReference type="Proteomes" id="UP000727506">
    <property type="component" value="Unassembled WGS sequence"/>
</dbReference>
<name>A0A943UZJ3_9ACTN</name>
<dbReference type="AlphaFoldDB" id="A0A943UZJ3"/>
<reference evidence="1" key="1">
    <citation type="submission" date="2021-02" db="EMBL/GenBank/DDBJ databases">
        <title>Infant gut strain persistence is associated with maternal origin, phylogeny, and functional potential including surface adhesion and iron acquisition.</title>
        <authorList>
            <person name="Lou Y.C."/>
        </authorList>
    </citation>
    <scope>NUCLEOTIDE SEQUENCE</scope>
    <source>
        <strain evidence="1">L2_039_000G1_dasL2_039_000G1_concoct_11</strain>
    </source>
</reference>
<comment type="caution">
    <text evidence="1">The sequence shown here is derived from an EMBL/GenBank/DDBJ whole genome shotgun (WGS) entry which is preliminary data.</text>
</comment>
<gene>
    <name evidence="1" type="ORF">KH142_03230</name>
</gene>
<evidence type="ECO:0000313" key="1">
    <source>
        <dbReference type="EMBL" id="MBS6940491.1"/>
    </source>
</evidence>
<dbReference type="EMBL" id="JAGZSV010000036">
    <property type="protein sequence ID" value="MBS6940491.1"/>
    <property type="molecule type" value="Genomic_DNA"/>
</dbReference>
<proteinExistence type="predicted"/>
<organism evidence="1 2">
    <name type="scientific">Slackia piriformis</name>
    <dbReference type="NCBI Taxonomy" id="626934"/>
    <lineage>
        <taxon>Bacteria</taxon>
        <taxon>Bacillati</taxon>
        <taxon>Actinomycetota</taxon>
        <taxon>Coriobacteriia</taxon>
        <taxon>Eggerthellales</taxon>
        <taxon>Eggerthellaceae</taxon>
        <taxon>Slackia</taxon>
    </lineage>
</organism>
<protein>
    <submittedName>
        <fullName evidence="1">Uncharacterized protein</fullName>
    </submittedName>
</protein>